<proteinExistence type="predicted"/>
<dbReference type="Proteomes" id="UP000008066">
    <property type="component" value="Unassembled WGS sequence"/>
</dbReference>
<feature type="compositionally biased region" description="Basic and acidic residues" evidence="1">
    <location>
        <begin position="425"/>
        <end position="446"/>
    </location>
</feature>
<dbReference type="OrthoDB" id="17053at2759"/>
<dbReference type="EMBL" id="GL988041">
    <property type="protein sequence ID" value="EGS21248.1"/>
    <property type="molecule type" value="Genomic_DNA"/>
</dbReference>
<organism evidence="3">
    <name type="scientific">Chaetomium thermophilum (strain DSM 1495 / CBS 144.50 / IMI 039719)</name>
    <name type="common">Thermochaetoides thermophila</name>
    <dbReference type="NCBI Taxonomy" id="759272"/>
    <lineage>
        <taxon>Eukaryota</taxon>
        <taxon>Fungi</taxon>
        <taxon>Dikarya</taxon>
        <taxon>Ascomycota</taxon>
        <taxon>Pezizomycotina</taxon>
        <taxon>Sordariomycetes</taxon>
        <taxon>Sordariomycetidae</taxon>
        <taxon>Sordariales</taxon>
        <taxon>Chaetomiaceae</taxon>
        <taxon>Thermochaetoides</taxon>
    </lineage>
</organism>
<evidence type="ECO:0000256" key="1">
    <source>
        <dbReference type="SAM" id="MobiDB-lite"/>
    </source>
</evidence>
<sequence>MVKSVQEQAALPPNLDFFRQAMKDQNAWLSRSQKVEQLRWQAEPDSGFHAQKASTPSTASTTLESRITGTRKSLFEMNIDSTVSMLDFMTETSNFLLLSRRQTWSGRRTAPTFSPKKYGEMIFQKTIKLDGASMTVYFVASTSKHYHNLPKLPLADSLQYEDTFLGFALHWKGRMGGCSQNVDIMPHLIPLYPKEARLVLTQALYWRVAIENRLHRLLAKLGMIKYWLQADRDEESDVDSDDGNRNGNKRDGTLEDVKEATKDKEHSDKASNRGDNCAEYLQYAKDNDTNNEKSFDEASSVPSEEAETKCAKNPNVDSHEDSYISAEEDPPVESEQESTNDSGYAEAISSKAEAETAYAASLIQLPDKETNETSIYVSCNVQCVLKNNPALKKWYENWQKECYCEAKPFLNPSGVLNAEVSPDGHGIDKNKDRKNEGNKKLNSTEDEKFVANITAPDAERKTAASNVKIVEPKRTF</sequence>
<feature type="compositionally biased region" description="Polar residues" evidence="1">
    <location>
        <begin position="52"/>
        <end position="65"/>
    </location>
</feature>
<accession>G0S474</accession>
<feature type="region of interest" description="Disordered" evidence="1">
    <location>
        <begin position="45"/>
        <end position="65"/>
    </location>
</feature>
<evidence type="ECO:0000313" key="3">
    <source>
        <dbReference type="Proteomes" id="UP000008066"/>
    </source>
</evidence>
<reference evidence="2 3" key="1">
    <citation type="journal article" date="2011" name="Cell">
        <title>Insight into structure and assembly of the nuclear pore complex by utilizing the genome of a eukaryotic thermophile.</title>
        <authorList>
            <person name="Amlacher S."/>
            <person name="Sarges P."/>
            <person name="Flemming D."/>
            <person name="van Noort V."/>
            <person name="Kunze R."/>
            <person name="Devos D.P."/>
            <person name="Arumugam M."/>
            <person name="Bork P."/>
            <person name="Hurt E."/>
        </authorList>
    </citation>
    <scope>NUCLEOTIDE SEQUENCE [LARGE SCALE GENOMIC DNA]</scope>
    <source>
        <strain evidence="3">DSM 1495 / CBS 144.50 / IMI 039719</strain>
    </source>
</reference>
<feature type="compositionally biased region" description="Basic and acidic residues" evidence="1">
    <location>
        <begin position="242"/>
        <end position="272"/>
    </location>
</feature>
<gene>
    <name evidence="2" type="ORF">CTHT_0030970</name>
</gene>
<dbReference type="RefSeq" id="XP_006693544.1">
    <property type="nucleotide sequence ID" value="XM_006693481.1"/>
</dbReference>
<dbReference type="KEGG" id="cthr:CTHT_0030970"/>
<evidence type="ECO:0000313" key="2">
    <source>
        <dbReference type="EMBL" id="EGS21248.1"/>
    </source>
</evidence>
<feature type="region of interest" description="Disordered" evidence="1">
    <location>
        <begin position="420"/>
        <end position="446"/>
    </location>
</feature>
<dbReference type="AlphaFoldDB" id="G0S474"/>
<keyword evidence="3" id="KW-1185">Reference proteome</keyword>
<name>G0S474_CHATD</name>
<feature type="compositionally biased region" description="Basic and acidic residues" evidence="1">
    <location>
        <begin position="285"/>
        <end position="296"/>
    </location>
</feature>
<dbReference type="GeneID" id="18257135"/>
<feature type="region of interest" description="Disordered" evidence="1">
    <location>
        <begin position="233"/>
        <end position="343"/>
    </location>
</feature>
<protein>
    <submittedName>
        <fullName evidence="2">Uncharacterized protein</fullName>
    </submittedName>
</protein>
<dbReference type="HOGENOM" id="CLU_573630_0_0_1"/>
<feature type="compositionally biased region" description="Acidic residues" evidence="1">
    <location>
        <begin position="326"/>
        <end position="338"/>
    </location>
</feature>